<accession>A0A803PBG0</accession>
<dbReference type="PANTHER" id="PTHR35485">
    <property type="entry name" value="OS01G0888900 PROTEIN"/>
    <property type="match status" value="1"/>
</dbReference>
<dbReference type="EMBL" id="UZAU01000372">
    <property type="status" value="NOT_ANNOTATED_CDS"/>
    <property type="molecule type" value="Genomic_DNA"/>
</dbReference>
<dbReference type="Proteomes" id="UP000596661">
    <property type="component" value="Chromosome 4"/>
</dbReference>
<keyword evidence="2" id="KW-1185">Reference proteome</keyword>
<dbReference type="OMA" id="HRRRWSM"/>
<reference evidence="1" key="1">
    <citation type="submission" date="2018-11" db="EMBL/GenBank/DDBJ databases">
        <authorList>
            <person name="Grassa J C."/>
        </authorList>
    </citation>
    <scope>NUCLEOTIDE SEQUENCE [LARGE SCALE GENOMIC DNA]</scope>
</reference>
<dbReference type="Gramene" id="evm.model.04.1038">
    <property type="protein sequence ID" value="cds.evm.model.04.1038"/>
    <property type="gene ID" value="evm.TU.04.1038"/>
</dbReference>
<dbReference type="OrthoDB" id="650808at2759"/>
<name>A0A803PBG0_CANSA</name>
<sequence>MEGLIPLVYRAIKKNRTRRQYEYLSSGNSSNHVPVQQGYNIADFFVTDHHHHQPQINDGMMMKSGNNYHHRRHNSVGSEQFHHGFGSLGGEGDRAPKRSRSSLVRFKSHRMFTFSCVTGAA</sequence>
<evidence type="ECO:0000313" key="1">
    <source>
        <dbReference type="EnsemblPlants" id="cds.evm.model.04.1038"/>
    </source>
</evidence>
<evidence type="ECO:0000313" key="2">
    <source>
        <dbReference type="Proteomes" id="UP000596661"/>
    </source>
</evidence>
<dbReference type="PANTHER" id="PTHR35485:SF4">
    <property type="entry name" value="EXPRESSED PROTEIN"/>
    <property type="match status" value="1"/>
</dbReference>
<dbReference type="EnsemblPlants" id="evm.model.04.1038">
    <property type="protein sequence ID" value="cds.evm.model.04.1038"/>
    <property type="gene ID" value="evm.TU.04.1038"/>
</dbReference>
<organism evidence="1 2">
    <name type="scientific">Cannabis sativa</name>
    <name type="common">Hemp</name>
    <name type="synonym">Marijuana</name>
    <dbReference type="NCBI Taxonomy" id="3483"/>
    <lineage>
        <taxon>Eukaryota</taxon>
        <taxon>Viridiplantae</taxon>
        <taxon>Streptophyta</taxon>
        <taxon>Embryophyta</taxon>
        <taxon>Tracheophyta</taxon>
        <taxon>Spermatophyta</taxon>
        <taxon>Magnoliopsida</taxon>
        <taxon>eudicotyledons</taxon>
        <taxon>Gunneridae</taxon>
        <taxon>Pentapetalae</taxon>
        <taxon>rosids</taxon>
        <taxon>fabids</taxon>
        <taxon>Rosales</taxon>
        <taxon>Cannabaceae</taxon>
        <taxon>Cannabis</taxon>
    </lineage>
</organism>
<reference evidence="1" key="2">
    <citation type="submission" date="2021-03" db="UniProtKB">
        <authorList>
            <consortium name="EnsemblPlants"/>
        </authorList>
    </citation>
    <scope>IDENTIFICATION</scope>
</reference>
<protein>
    <submittedName>
        <fullName evidence="1">Uncharacterized protein</fullName>
    </submittedName>
</protein>
<proteinExistence type="predicted"/>
<dbReference type="AlphaFoldDB" id="A0A803PBG0"/>